<dbReference type="InterPro" id="IPR036390">
    <property type="entry name" value="WH_DNA-bd_sf"/>
</dbReference>
<dbReference type="InterPro" id="IPR011711">
    <property type="entry name" value="GntR_C"/>
</dbReference>
<feature type="region of interest" description="Disordered" evidence="4">
    <location>
        <begin position="1"/>
        <end position="30"/>
    </location>
</feature>
<evidence type="ECO:0000256" key="1">
    <source>
        <dbReference type="ARBA" id="ARBA00023015"/>
    </source>
</evidence>
<dbReference type="AlphaFoldDB" id="A0A6L7GN76"/>
<comment type="caution">
    <text evidence="6">The sequence shown here is derived from an EMBL/GenBank/DDBJ whole genome shotgun (WGS) entry which is preliminary data.</text>
</comment>
<dbReference type="SUPFAM" id="SSF48008">
    <property type="entry name" value="GntR ligand-binding domain-like"/>
    <property type="match status" value="1"/>
</dbReference>
<evidence type="ECO:0000259" key="5">
    <source>
        <dbReference type="PROSITE" id="PS50949"/>
    </source>
</evidence>
<organism evidence="6 7">
    <name type="scientific">Gordonia mangrovi</name>
    <dbReference type="NCBI Taxonomy" id="2665643"/>
    <lineage>
        <taxon>Bacteria</taxon>
        <taxon>Bacillati</taxon>
        <taxon>Actinomycetota</taxon>
        <taxon>Actinomycetes</taxon>
        <taxon>Mycobacteriales</taxon>
        <taxon>Gordoniaceae</taxon>
        <taxon>Gordonia</taxon>
    </lineage>
</organism>
<evidence type="ECO:0000256" key="2">
    <source>
        <dbReference type="ARBA" id="ARBA00023125"/>
    </source>
</evidence>
<dbReference type="Gene3D" id="1.10.10.10">
    <property type="entry name" value="Winged helix-like DNA-binding domain superfamily/Winged helix DNA-binding domain"/>
    <property type="match status" value="1"/>
</dbReference>
<keyword evidence="1" id="KW-0805">Transcription regulation</keyword>
<dbReference type="InterPro" id="IPR008920">
    <property type="entry name" value="TF_FadR/GntR_C"/>
</dbReference>
<dbReference type="CDD" id="cd07377">
    <property type="entry name" value="WHTH_GntR"/>
    <property type="match status" value="1"/>
</dbReference>
<dbReference type="GO" id="GO:0003677">
    <property type="term" value="F:DNA binding"/>
    <property type="evidence" value="ECO:0007669"/>
    <property type="project" value="UniProtKB-KW"/>
</dbReference>
<feature type="compositionally biased region" description="Polar residues" evidence="4">
    <location>
        <begin position="1"/>
        <end position="11"/>
    </location>
</feature>
<keyword evidence="2" id="KW-0238">DNA-binding</keyword>
<evidence type="ECO:0000313" key="7">
    <source>
        <dbReference type="Proteomes" id="UP000475545"/>
    </source>
</evidence>
<evidence type="ECO:0000256" key="4">
    <source>
        <dbReference type="SAM" id="MobiDB-lite"/>
    </source>
</evidence>
<name>A0A6L7GN76_9ACTN</name>
<dbReference type="GO" id="GO:0003700">
    <property type="term" value="F:DNA-binding transcription factor activity"/>
    <property type="evidence" value="ECO:0007669"/>
    <property type="project" value="InterPro"/>
</dbReference>
<gene>
    <name evidence="6" type="ORF">GIY30_06545</name>
</gene>
<accession>A0A6L7GN76</accession>
<dbReference type="PANTHER" id="PTHR43537:SF24">
    <property type="entry name" value="GLUCONATE OPERON TRANSCRIPTIONAL REPRESSOR"/>
    <property type="match status" value="1"/>
</dbReference>
<reference evidence="6 7" key="1">
    <citation type="submission" date="2019-11" db="EMBL/GenBank/DDBJ databases">
        <title>Gordonia sp. nov., a novel actinobacterium isolated from mangrove soil in Hainan.</title>
        <authorList>
            <person name="Huang X."/>
            <person name="Xie Y."/>
            <person name="Chu X."/>
            <person name="Xiao K."/>
        </authorList>
    </citation>
    <scope>NUCLEOTIDE SEQUENCE [LARGE SCALE GENOMIC DNA]</scope>
    <source>
        <strain evidence="6 7">HNM0687</strain>
    </source>
</reference>
<evidence type="ECO:0000256" key="3">
    <source>
        <dbReference type="ARBA" id="ARBA00023163"/>
    </source>
</evidence>
<dbReference type="SUPFAM" id="SSF46785">
    <property type="entry name" value="Winged helix' DNA-binding domain"/>
    <property type="match status" value="1"/>
</dbReference>
<dbReference type="Gene3D" id="1.20.120.530">
    <property type="entry name" value="GntR ligand-binding domain-like"/>
    <property type="match status" value="1"/>
</dbReference>
<evidence type="ECO:0000313" key="6">
    <source>
        <dbReference type="EMBL" id="MXP21013.1"/>
    </source>
</evidence>
<sequence length="244" mass="26825">MKSSATSSARPTGSDGPARSTSGRLRRRPQLSEEVAAHLREQIMTAALRPGDYVRMDETAERLGVSVTPVREALLTLRGEGMVNLAPHRGYIVAELSRTDVEDLFWLQGEIAVKLALRTADAITAEQIADLEWHNQQLRSALASGDGSQVASAEFEFHRVHNLIASGGKLAWFLLSATRYTPARLYATDPEWGEVAVDSHAKLIDAYRAGDRAQVVEQTRRQFVDGAARLTRHLAGTGIWDEHS</sequence>
<dbReference type="RefSeq" id="WP_160901069.1">
    <property type="nucleotide sequence ID" value="NZ_CP102850.1"/>
</dbReference>
<dbReference type="InterPro" id="IPR000524">
    <property type="entry name" value="Tscrpt_reg_HTH_GntR"/>
</dbReference>
<feature type="domain" description="HTH gntR-type" evidence="5">
    <location>
        <begin position="29"/>
        <end position="96"/>
    </location>
</feature>
<dbReference type="EMBL" id="WMBR01000001">
    <property type="protein sequence ID" value="MXP21013.1"/>
    <property type="molecule type" value="Genomic_DNA"/>
</dbReference>
<dbReference type="PROSITE" id="PS50949">
    <property type="entry name" value="HTH_GNTR"/>
    <property type="match status" value="1"/>
</dbReference>
<protein>
    <submittedName>
        <fullName evidence="6">FCD domain-containing protein</fullName>
    </submittedName>
</protein>
<dbReference type="Proteomes" id="UP000475545">
    <property type="component" value="Unassembled WGS sequence"/>
</dbReference>
<dbReference type="SMART" id="SM00345">
    <property type="entry name" value="HTH_GNTR"/>
    <property type="match status" value="1"/>
</dbReference>
<dbReference type="Pfam" id="PF07729">
    <property type="entry name" value="FCD"/>
    <property type="match status" value="1"/>
</dbReference>
<keyword evidence="7" id="KW-1185">Reference proteome</keyword>
<dbReference type="Pfam" id="PF00392">
    <property type="entry name" value="GntR"/>
    <property type="match status" value="1"/>
</dbReference>
<keyword evidence="3" id="KW-0804">Transcription</keyword>
<proteinExistence type="predicted"/>
<dbReference type="PANTHER" id="PTHR43537">
    <property type="entry name" value="TRANSCRIPTIONAL REGULATOR, GNTR FAMILY"/>
    <property type="match status" value="1"/>
</dbReference>
<dbReference type="InterPro" id="IPR036388">
    <property type="entry name" value="WH-like_DNA-bd_sf"/>
</dbReference>